<dbReference type="InterPro" id="IPR050482">
    <property type="entry name" value="Sensor_HK_TwoCompSys"/>
</dbReference>
<evidence type="ECO:0000256" key="5">
    <source>
        <dbReference type="ARBA" id="ARBA00022741"/>
    </source>
</evidence>
<keyword evidence="10" id="KW-0472">Membrane</keyword>
<feature type="domain" description="Histidine kinase/HSP90-like ATPase" evidence="11">
    <location>
        <begin position="301"/>
        <end position="420"/>
    </location>
</feature>
<evidence type="ECO:0000256" key="2">
    <source>
        <dbReference type="ARBA" id="ARBA00012438"/>
    </source>
</evidence>
<keyword evidence="10" id="KW-0812">Transmembrane</keyword>
<dbReference type="Proteomes" id="UP001500124">
    <property type="component" value="Unassembled WGS sequence"/>
</dbReference>
<dbReference type="SUPFAM" id="SSF55874">
    <property type="entry name" value="ATPase domain of HSP90 chaperone/DNA topoisomerase II/histidine kinase"/>
    <property type="match status" value="1"/>
</dbReference>
<dbReference type="CDD" id="cd16917">
    <property type="entry name" value="HATPase_UhpB-NarQ-NarX-like"/>
    <property type="match status" value="1"/>
</dbReference>
<evidence type="ECO:0000256" key="9">
    <source>
        <dbReference type="SAM" id="MobiDB-lite"/>
    </source>
</evidence>
<reference evidence="14" key="1">
    <citation type="journal article" date="2019" name="Int. J. Syst. Evol. Microbiol.">
        <title>The Global Catalogue of Microorganisms (GCM) 10K type strain sequencing project: providing services to taxonomists for standard genome sequencing and annotation.</title>
        <authorList>
            <consortium name="The Broad Institute Genomics Platform"/>
            <consortium name="The Broad Institute Genome Sequencing Center for Infectious Disease"/>
            <person name="Wu L."/>
            <person name="Ma J."/>
        </authorList>
    </citation>
    <scope>NUCLEOTIDE SEQUENCE [LARGE SCALE GENOMIC DNA]</scope>
    <source>
        <strain evidence="14">JCM 18410</strain>
    </source>
</reference>
<feature type="domain" description="Signal transduction histidine kinase subgroup 3 dimerisation and phosphoacceptor" evidence="12">
    <location>
        <begin position="183"/>
        <end position="248"/>
    </location>
</feature>
<evidence type="ECO:0000259" key="11">
    <source>
        <dbReference type="Pfam" id="PF02518"/>
    </source>
</evidence>
<accession>A0ABP9KHD6</accession>
<keyword evidence="6 13" id="KW-0418">Kinase</keyword>
<organism evidence="13 14">
    <name type="scientific">Streptomyces similanensis</name>
    <dbReference type="NCBI Taxonomy" id="1274988"/>
    <lineage>
        <taxon>Bacteria</taxon>
        <taxon>Bacillati</taxon>
        <taxon>Actinomycetota</taxon>
        <taxon>Actinomycetes</taxon>
        <taxon>Kitasatosporales</taxon>
        <taxon>Streptomycetaceae</taxon>
        <taxon>Streptomyces</taxon>
    </lineage>
</organism>
<keyword evidence="14" id="KW-1185">Reference proteome</keyword>
<dbReference type="Pfam" id="PF02518">
    <property type="entry name" value="HATPase_c"/>
    <property type="match status" value="1"/>
</dbReference>
<evidence type="ECO:0000256" key="3">
    <source>
        <dbReference type="ARBA" id="ARBA00022553"/>
    </source>
</evidence>
<keyword evidence="3" id="KW-0597">Phosphoprotein</keyword>
<dbReference type="EC" id="2.7.13.3" evidence="2"/>
<keyword evidence="4" id="KW-0808">Transferase</keyword>
<feature type="compositionally biased region" description="Basic and acidic residues" evidence="9">
    <location>
        <begin position="347"/>
        <end position="365"/>
    </location>
</feature>
<evidence type="ECO:0000313" key="14">
    <source>
        <dbReference type="Proteomes" id="UP001500124"/>
    </source>
</evidence>
<keyword evidence="8" id="KW-0902">Two-component regulatory system</keyword>
<keyword evidence="7" id="KW-0067">ATP-binding</keyword>
<evidence type="ECO:0000256" key="4">
    <source>
        <dbReference type="ARBA" id="ARBA00022679"/>
    </source>
</evidence>
<evidence type="ECO:0000259" key="12">
    <source>
        <dbReference type="Pfam" id="PF07730"/>
    </source>
</evidence>
<feature type="region of interest" description="Disordered" evidence="9">
    <location>
        <begin position="336"/>
        <end position="386"/>
    </location>
</feature>
<evidence type="ECO:0000256" key="8">
    <source>
        <dbReference type="ARBA" id="ARBA00023012"/>
    </source>
</evidence>
<keyword evidence="5" id="KW-0547">Nucleotide-binding</keyword>
<name>A0ABP9KHD6_9ACTN</name>
<feature type="transmembrane region" description="Helical" evidence="10">
    <location>
        <begin position="113"/>
        <end position="130"/>
    </location>
</feature>
<comment type="caution">
    <text evidence="13">The sequence shown here is derived from an EMBL/GenBank/DDBJ whole genome shotgun (WGS) entry which is preliminary data.</text>
</comment>
<dbReference type="PANTHER" id="PTHR24421">
    <property type="entry name" value="NITRATE/NITRITE SENSOR PROTEIN NARX-RELATED"/>
    <property type="match status" value="1"/>
</dbReference>
<feature type="transmembrane region" description="Helical" evidence="10">
    <location>
        <begin position="81"/>
        <end position="106"/>
    </location>
</feature>
<dbReference type="InterPro" id="IPR011712">
    <property type="entry name" value="Sig_transdc_His_kin_sub3_dim/P"/>
</dbReference>
<evidence type="ECO:0000256" key="1">
    <source>
        <dbReference type="ARBA" id="ARBA00000085"/>
    </source>
</evidence>
<gene>
    <name evidence="13" type="ORF">GCM10023336_30240</name>
</gene>
<feature type="transmembrane region" description="Helical" evidence="10">
    <location>
        <begin position="50"/>
        <end position="75"/>
    </location>
</feature>
<dbReference type="GO" id="GO:0016301">
    <property type="term" value="F:kinase activity"/>
    <property type="evidence" value="ECO:0007669"/>
    <property type="project" value="UniProtKB-KW"/>
</dbReference>
<sequence>MTPPGPYRVYAAAVRIHPLVVDGLTALVPTAVACLLGMEAGAQKWPPLDAYAWALVALTNLPLALCTRAPVAVLLSVHLWWSLYIALGNWPVVNSPAAMVALYMVAGTRPPRTTAWCAALMGGVWIYAGVYSHSDMLASVVGQAIGYPLALWWFGHLARRSAELTVRLRAEQAERARREVAEERVRIARELHDVVAHHMAVINVQVGLARFVFDSDAPTARAALTTIGSASGEALTELRRMLGLLRADDPHVPREGAADEPTPGLDRLEEMVERVRSGGVPVELRVRGAPRALPSGMQLCVYRVVQEALTNVLKHAPGSRAAVELAYGAGEIRVSVTDDGSGPGARHGREQGRGQGRDGGRERGKGVGMGVGKGVDPDRMRRSGGHGLIGMRERAKLYGGTIAVGPRREGGFGVRLTLPTSEQAARRGDAVTE</sequence>
<protein>
    <recommendedName>
        <fullName evidence="2">histidine kinase</fullName>
        <ecNumber evidence="2">2.7.13.3</ecNumber>
    </recommendedName>
</protein>
<dbReference type="Gene3D" id="3.30.565.10">
    <property type="entry name" value="Histidine kinase-like ATPase, C-terminal domain"/>
    <property type="match status" value="1"/>
</dbReference>
<dbReference type="Gene3D" id="1.20.5.1930">
    <property type="match status" value="1"/>
</dbReference>
<evidence type="ECO:0000256" key="7">
    <source>
        <dbReference type="ARBA" id="ARBA00022840"/>
    </source>
</evidence>
<dbReference type="InterPro" id="IPR003594">
    <property type="entry name" value="HATPase_dom"/>
</dbReference>
<comment type="catalytic activity">
    <reaction evidence="1">
        <text>ATP + protein L-histidine = ADP + protein N-phospho-L-histidine.</text>
        <dbReference type="EC" id="2.7.13.3"/>
    </reaction>
</comment>
<dbReference type="EMBL" id="BAABKC010000044">
    <property type="protein sequence ID" value="GAA5056932.1"/>
    <property type="molecule type" value="Genomic_DNA"/>
</dbReference>
<dbReference type="InterPro" id="IPR036890">
    <property type="entry name" value="HATPase_C_sf"/>
</dbReference>
<evidence type="ECO:0000313" key="13">
    <source>
        <dbReference type="EMBL" id="GAA5056932.1"/>
    </source>
</evidence>
<feature type="transmembrane region" description="Helical" evidence="10">
    <location>
        <begin position="136"/>
        <end position="154"/>
    </location>
</feature>
<dbReference type="Pfam" id="PF07730">
    <property type="entry name" value="HisKA_3"/>
    <property type="match status" value="1"/>
</dbReference>
<evidence type="ECO:0000256" key="6">
    <source>
        <dbReference type="ARBA" id="ARBA00022777"/>
    </source>
</evidence>
<feature type="transmembrane region" description="Helical" evidence="10">
    <location>
        <begin position="20"/>
        <end position="38"/>
    </location>
</feature>
<dbReference type="PANTHER" id="PTHR24421:SF10">
    <property type="entry name" value="NITRATE_NITRITE SENSOR PROTEIN NARQ"/>
    <property type="match status" value="1"/>
</dbReference>
<evidence type="ECO:0000256" key="10">
    <source>
        <dbReference type="SAM" id="Phobius"/>
    </source>
</evidence>
<keyword evidence="10" id="KW-1133">Transmembrane helix</keyword>
<proteinExistence type="predicted"/>